<name>A0A0A9CGT2_ARUDO</name>
<reference evidence="1" key="2">
    <citation type="journal article" date="2015" name="Data Brief">
        <title>Shoot transcriptome of the giant reed, Arundo donax.</title>
        <authorList>
            <person name="Barrero R.A."/>
            <person name="Guerrero F.D."/>
            <person name="Moolhuijzen P."/>
            <person name="Goolsby J.A."/>
            <person name="Tidwell J."/>
            <person name="Bellgard S.E."/>
            <person name="Bellgard M.I."/>
        </authorList>
    </citation>
    <scope>NUCLEOTIDE SEQUENCE</scope>
    <source>
        <tissue evidence="1">Shoot tissue taken approximately 20 cm above the soil surface</tissue>
    </source>
</reference>
<reference evidence="1" key="1">
    <citation type="submission" date="2014-09" db="EMBL/GenBank/DDBJ databases">
        <authorList>
            <person name="Magalhaes I.L.F."/>
            <person name="Oliveira U."/>
            <person name="Santos F.R."/>
            <person name="Vidigal T.H.D.A."/>
            <person name="Brescovit A.D."/>
            <person name="Santos A.J."/>
        </authorList>
    </citation>
    <scope>NUCLEOTIDE SEQUENCE</scope>
    <source>
        <tissue evidence="1">Shoot tissue taken approximately 20 cm above the soil surface</tissue>
    </source>
</reference>
<dbReference type="EMBL" id="GBRH01223094">
    <property type="protein sequence ID" value="JAD74801.1"/>
    <property type="molecule type" value="Transcribed_RNA"/>
</dbReference>
<accession>A0A0A9CGT2</accession>
<evidence type="ECO:0000313" key="1">
    <source>
        <dbReference type="EMBL" id="JAD74801.1"/>
    </source>
</evidence>
<protein>
    <submittedName>
        <fullName evidence="1">Uncharacterized protein</fullName>
    </submittedName>
</protein>
<sequence length="156" mass="17007">MHVNQAMSSNKKPVSSHVIATIARATGANNAYVPNANATARLRAELLTNMMDMMKALERMWMSKMVTPAYMRLIVAMAEQKAARLLAMMNASKEYLLMSTGVPPVLYPPGTWKAAANETDMMSTDTTPMVVVDSLIFSASSFSSFISGTCSFSSHR</sequence>
<dbReference type="AlphaFoldDB" id="A0A0A9CGT2"/>
<organism evidence="1">
    <name type="scientific">Arundo donax</name>
    <name type="common">Giant reed</name>
    <name type="synonym">Donax arundinaceus</name>
    <dbReference type="NCBI Taxonomy" id="35708"/>
    <lineage>
        <taxon>Eukaryota</taxon>
        <taxon>Viridiplantae</taxon>
        <taxon>Streptophyta</taxon>
        <taxon>Embryophyta</taxon>
        <taxon>Tracheophyta</taxon>
        <taxon>Spermatophyta</taxon>
        <taxon>Magnoliopsida</taxon>
        <taxon>Liliopsida</taxon>
        <taxon>Poales</taxon>
        <taxon>Poaceae</taxon>
        <taxon>PACMAD clade</taxon>
        <taxon>Arundinoideae</taxon>
        <taxon>Arundineae</taxon>
        <taxon>Arundo</taxon>
    </lineage>
</organism>
<proteinExistence type="predicted"/>